<dbReference type="RefSeq" id="WP_072501586.1">
    <property type="nucleotide sequence ID" value="NZ_CP012886.2"/>
</dbReference>
<keyword evidence="3" id="KW-1185">Reference proteome</keyword>
<gene>
    <name evidence="2" type="ORF">QRB35_25175</name>
</gene>
<proteinExistence type="predicted"/>
<dbReference type="EMBL" id="JASZZX010000033">
    <property type="protein sequence ID" value="MDM3929278.1"/>
    <property type="molecule type" value="Genomic_DNA"/>
</dbReference>
<feature type="compositionally biased region" description="Polar residues" evidence="1">
    <location>
        <begin position="71"/>
        <end position="81"/>
    </location>
</feature>
<protein>
    <submittedName>
        <fullName evidence="2">Uncharacterized protein</fullName>
    </submittedName>
</protein>
<dbReference type="Proteomes" id="UP001529272">
    <property type="component" value="Unassembled WGS sequence"/>
</dbReference>
<comment type="caution">
    <text evidence="2">The sequence shown here is derived from an EMBL/GenBank/DDBJ whole genome shotgun (WGS) entry which is preliminary data.</text>
</comment>
<evidence type="ECO:0000313" key="2">
    <source>
        <dbReference type="EMBL" id="MDM3929278.1"/>
    </source>
</evidence>
<reference evidence="2 3" key="1">
    <citation type="submission" date="2023-06" db="EMBL/GenBank/DDBJ databases">
        <title>Itaconate inhibition of nontuberculous mycobacteria.</title>
        <authorList>
            <person name="Breen P."/>
            <person name="Zimbric M."/>
            <person name="Caverly L."/>
        </authorList>
    </citation>
    <scope>NUCLEOTIDE SEQUENCE [LARGE SCALE GENOMIC DNA]</scope>
    <source>
        <strain evidence="2 3">FLAC1071</strain>
    </source>
</reference>
<reference evidence="3" key="2">
    <citation type="submission" date="2023-06" db="EMBL/GenBank/DDBJ databases">
        <title>Itaconate inhibition of nontuberculous mycobacteria.</title>
        <authorList>
            <person name="Spilker T."/>
        </authorList>
    </citation>
    <scope>NUCLEOTIDE SEQUENCE [LARGE SCALE GENOMIC DNA]</scope>
    <source>
        <strain evidence="3">FLAC1071</strain>
    </source>
</reference>
<organism evidence="2 3">
    <name type="scientific">Mycobacterium intracellulare subsp. chimaera</name>
    <dbReference type="NCBI Taxonomy" id="222805"/>
    <lineage>
        <taxon>Bacteria</taxon>
        <taxon>Bacillati</taxon>
        <taxon>Actinomycetota</taxon>
        <taxon>Actinomycetes</taxon>
        <taxon>Mycobacteriales</taxon>
        <taxon>Mycobacteriaceae</taxon>
        <taxon>Mycobacterium</taxon>
        <taxon>Mycobacterium avium complex (MAC)</taxon>
    </lineage>
</organism>
<sequence length="81" mass="8151">MASVKAIRLAPRQPVASGSDLTILVRVPGAPAACRAYTAAEAGEAAQYAAEQGGEIVALPGPNEAKDTEMSAASSISPLTR</sequence>
<evidence type="ECO:0000256" key="1">
    <source>
        <dbReference type="SAM" id="MobiDB-lite"/>
    </source>
</evidence>
<name>A0ABT7P7S3_MYCIT</name>
<evidence type="ECO:0000313" key="3">
    <source>
        <dbReference type="Proteomes" id="UP001529272"/>
    </source>
</evidence>
<accession>A0ABT7P7S3</accession>
<feature type="region of interest" description="Disordered" evidence="1">
    <location>
        <begin position="58"/>
        <end position="81"/>
    </location>
</feature>